<dbReference type="Proteomes" id="UP001295469">
    <property type="component" value="Chromosome C01"/>
</dbReference>
<keyword evidence="2" id="KW-0479">Metal-binding</keyword>
<feature type="non-terminal residue" evidence="7">
    <location>
        <position position="215"/>
    </location>
</feature>
<keyword evidence="3" id="KW-0460">Magnesium</keyword>
<evidence type="ECO:0000256" key="1">
    <source>
        <dbReference type="ARBA" id="ARBA00001946"/>
    </source>
</evidence>
<dbReference type="Gene3D" id="3.40.120.10">
    <property type="entry name" value="Alpha-D-Glucose-1,6-Bisphosphate, subunit A, domain 3"/>
    <property type="match status" value="1"/>
</dbReference>
<dbReference type="GO" id="GO:0004614">
    <property type="term" value="F:phosphoglucomutase activity"/>
    <property type="evidence" value="ECO:0007669"/>
    <property type="project" value="InterPro"/>
</dbReference>
<evidence type="ECO:0000256" key="3">
    <source>
        <dbReference type="ARBA" id="ARBA00022842"/>
    </source>
</evidence>
<dbReference type="PANTHER" id="PTHR22573:SF59">
    <property type="entry name" value="PHOSPHOGLUCOMUTASE, CHLOROPLASTIC"/>
    <property type="match status" value="1"/>
</dbReference>
<dbReference type="EMBL" id="HG994365">
    <property type="protein sequence ID" value="CAF2072283.1"/>
    <property type="molecule type" value="Genomic_DNA"/>
</dbReference>
<evidence type="ECO:0000256" key="5">
    <source>
        <dbReference type="ARBA" id="ARBA00023277"/>
    </source>
</evidence>
<dbReference type="InterPro" id="IPR045244">
    <property type="entry name" value="PGM"/>
</dbReference>
<keyword evidence="5" id="KW-0119">Carbohydrate metabolism</keyword>
<accession>A0A816RGI4</accession>
<comment type="cofactor">
    <cofactor evidence="1">
        <name>Mg(2+)</name>
        <dbReference type="ChEBI" id="CHEBI:18420"/>
    </cofactor>
</comment>
<dbReference type="InterPro" id="IPR016055">
    <property type="entry name" value="A-D-PHexomutase_a/b/a-I/II/III"/>
</dbReference>
<evidence type="ECO:0000256" key="2">
    <source>
        <dbReference type="ARBA" id="ARBA00022723"/>
    </source>
</evidence>
<dbReference type="PANTHER" id="PTHR22573">
    <property type="entry name" value="PHOSPHOHEXOMUTASE FAMILY MEMBER"/>
    <property type="match status" value="1"/>
</dbReference>
<feature type="region of interest" description="Disordered" evidence="6">
    <location>
        <begin position="121"/>
        <end position="142"/>
    </location>
</feature>
<proteinExistence type="predicted"/>
<keyword evidence="4" id="KW-0413">Isomerase</keyword>
<evidence type="ECO:0000256" key="4">
    <source>
        <dbReference type="ARBA" id="ARBA00023235"/>
    </source>
</evidence>
<evidence type="ECO:0000313" key="7">
    <source>
        <dbReference type="EMBL" id="CAF2072283.1"/>
    </source>
</evidence>
<sequence>ASIREREPTSNLGLYLRAGSMYSFTGFDVTQCNQNFRLSHSSLLIRFSDATTCATTLAELTEPSSPIPKECFRFRNHSEMLGLANTNTQLPGKSEDSEVLETKGYLLIILFPTISPLPEMGSSSVLENRGEGSERESGGQERDVHFVAMHAVTGSYARPNFVDYLGAKPDSISSGVPLEDFGHGHPDPNLTYATGLMSCIVAMDLISELQVMVCL</sequence>
<evidence type="ECO:0000256" key="6">
    <source>
        <dbReference type="SAM" id="MobiDB-lite"/>
    </source>
</evidence>
<gene>
    <name evidence="7" type="ORF">DARMORV10_C01P23580.1</name>
</gene>
<dbReference type="GO" id="GO:0046872">
    <property type="term" value="F:metal ion binding"/>
    <property type="evidence" value="ECO:0007669"/>
    <property type="project" value="UniProtKB-KW"/>
</dbReference>
<protein>
    <submittedName>
        <fullName evidence="7">(rape) hypothetical protein</fullName>
    </submittedName>
</protein>
<dbReference type="SUPFAM" id="SSF53738">
    <property type="entry name" value="Phosphoglucomutase, first 3 domains"/>
    <property type="match status" value="1"/>
</dbReference>
<organism evidence="7">
    <name type="scientific">Brassica napus</name>
    <name type="common">Rape</name>
    <dbReference type="NCBI Taxonomy" id="3708"/>
    <lineage>
        <taxon>Eukaryota</taxon>
        <taxon>Viridiplantae</taxon>
        <taxon>Streptophyta</taxon>
        <taxon>Embryophyta</taxon>
        <taxon>Tracheophyta</taxon>
        <taxon>Spermatophyta</taxon>
        <taxon>Magnoliopsida</taxon>
        <taxon>eudicotyledons</taxon>
        <taxon>Gunneridae</taxon>
        <taxon>Pentapetalae</taxon>
        <taxon>rosids</taxon>
        <taxon>malvids</taxon>
        <taxon>Brassicales</taxon>
        <taxon>Brassicaceae</taxon>
        <taxon>Brassiceae</taxon>
        <taxon>Brassica</taxon>
    </lineage>
</organism>
<reference evidence="7" key="1">
    <citation type="submission" date="2021-01" db="EMBL/GenBank/DDBJ databases">
        <authorList>
            <consortium name="Genoscope - CEA"/>
            <person name="William W."/>
        </authorList>
    </citation>
    <scope>NUCLEOTIDE SEQUENCE</scope>
</reference>
<feature type="compositionally biased region" description="Basic and acidic residues" evidence="6">
    <location>
        <begin position="128"/>
        <end position="142"/>
    </location>
</feature>
<name>A0A816RGI4_BRANA</name>
<dbReference type="GO" id="GO:0005975">
    <property type="term" value="P:carbohydrate metabolic process"/>
    <property type="evidence" value="ECO:0007669"/>
    <property type="project" value="InterPro"/>
</dbReference>
<dbReference type="AlphaFoldDB" id="A0A816RGI4"/>